<evidence type="ECO:0000313" key="2">
    <source>
        <dbReference type="EMBL" id="MDO6420936.1"/>
    </source>
</evidence>
<feature type="transmembrane region" description="Helical" evidence="1">
    <location>
        <begin position="39"/>
        <end position="60"/>
    </location>
</feature>
<dbReference type="RefSeq" id="WP_303490071.1">
    <property type="nucleotide sequence ID" value="NZ_JAUOPB010000001.1"/>
</dbReference>
<proteinExistence type="predicted"/>
<protein>
    <submittedName>
        <fullName evidence="2">Uncharacterized protein</fullName>
    </submittedName>
</protein>
<gene>
    <name evidence="2" type="ORF">Q4521_00470</name>
</gene>
<keyword evidence="1" id="KW-0812">Transmembrane</keyword>
<comment type="caution">
    <text evidence="2">The sequence shown here is derived from an EMBL/GenBank/DDBJ whole genome shotgun (WGS) entry which is preliminary data.</text>
</comment>
<dbReference type="AlphaFoldDB" id="A0AAW7WZB2"/>
<reference evidence="2" key="1">
    <citation type="submission" date="2023-07" db="EMBL/GenBank/DDBJ databases">
        <title>Genome content predicts the carbon catabolic preferences of heterotrophic bacteria.</title>
        <authorList>
            <person name="Gralka M."/>
        </authorList>
    </citation>
    <scope>NUCLEOTIDE SEQUENCE</scope>
    <source>
        <strain evidence="2">I3M17_2</strain>
    </source>
</reference>
<dbReference type="Proteomes" id="UP001169760">
    <property type="component" value="Unassembled WGS sequence"/>
</dbReference>
<feature type="transmembrane region" description="Helical" evidence="1">
    <location>
        <begin position="12"/>
        <end position="33"/>
    </location>
</feature>
<evidence type="ECO:0000256" key="1">
    <source>
        <dbReference type="SAM" id="Phobius"/>
    </source>
</evidence>
<evidence type="ECO:0000313" key="3">
    <source>
        <dbReference type="Proteomes" id="UP001169760"/>
    </source>
</evidence>
<keyword evidence="1" id="KW-0472">Membrane</keyword>
<sequence length="167" mass="18687">MKTTVYFDLPLRFSRILLTAYLFCGLTLLILWVSVDLPLMLSCFVGGLFVYSVFVICVRLKRLSQVQQMRLDSTGLWVWRGAGKESVDSLEIAYVSRWLVILSCTLSNTRSGLGSLWAEKLHLIVLPDSIATNKMAGESPLRPLFVAITTGRLRKCIAQPSKKITSS</sequence>
<name>A0AAW7WZB2_9GAMM</name>
<dbReference type="EMBL" id="JAUOPB010000001">
    <property type="protein sequence ID" value="MDO6420936.1"/>
    <property type="molecule type" value="Genomic_DNA"/>
</dbReference>
<keyword evidence="1" id="KW-1133">Transmembrane helix</keyword>
<accession>A0AAW7WZB2</accession>
<organism evidence="2 3">
    <name type="scientific">Saccharophagus degradans</name>
    <dbReference type="NCBI Taxonomy" id="86304"/>
    <lineage>
        <taxon>Bacteria</taxon>
        <taxon>Pseudomonadati</taxon>
        <taxon>Pseudomonadota</taxon>
        <taxon>Gammaproteobacteria</taxon>
        <taxon>Cellvibrionales</taxon>
        <taxon>Cellvibrionaceae</taxon>
        <taxon>Saccharophagus</taxon>
    </lineage>
</organism>